<dbReference type="AlphaFoldDB" id="C7NTZ6"/>
<gene>
    <name evidence="1" type="ordered locus">Huta_2074</name>
</gene>
<keyword evidence="2" id="KW-1185">Reference proteome</keyword>
<dbReference type="GeneID" id="8384368"/>
<name>C7NTZ6_HALUD</name>
<protein>
    <submittedName>
        <fullName evidence="1">Uncharacterized protein</fullName>
    </submittedName>
</protein>
<dbReference type="RefSeq" id="WP_015789812.1">
    <property type="nucleotide sequence ID" value="NC_013158.1"/>
</dbReference>
<dbReference type="STRING" id="519442.Huta_2074"/>
<dbReference type="KEGG" id="hut:Huta_2074"/>
<evidence type="ECO:0000313" key="2">
    <source>
        <dbReference type="Proteomes" id="UP000002071"/>
    </source>
</evidence>
<dbReference type="HOGENOM" id="CLU_2534606_0_0_2"/>
<reference evidence="1 2" key="1">
    <citation type="journal article" date="2009" name="Stand. Genomic Sci.">
        <title>Complete genome sequence of Halorhabdus utahensis type strain (AX-2).</title>
        <authorList>
            <person name="Anderson I."/>
            <person name="Tindall B.J."/>
            <person name="Pomrenke H."/>
            <person name="Goker M."/>
            <person name="Lapidus A."/>
            <person name="Nolan M."/>
            <person name="Copeland A."/>
            <person name="Glavina Del Rio T."/>
            <person name="Chen F."/>
            <person name="Tice H."/>
            <person name="Cheng J.F."/>
            <person name="Lucas S."/>
            <person name="Chertkov O."/>
            <person name="Bruce D."/>
            <person name="Brettin T."/>
            <person name="Detter J.C."/>
            <person name="Han C."/>
            <person name="Goodwin L."/>
            <person name="Land M."/>
            <person name="Hauser L."/>
            <person name="Chang Y.J."/>
            <person name="Jeffries C.D."/>
            <person name="Pitluck S."/>
            <person name="Pati A."/>
            <person name="Mavromatis K."/>
            <person name="Ivanova N."/>
            <person name="Ovchinnikova G."/>
            <person name="Chen A."/>
            <person name="Palaniappan K."/>
            <person name="Chain P."/>
            <person name="Rohde M."/>
            <person name="Bristow J."/>
            <person name="Eisen J.A."/>
            <person name="Markowitz V."/>
            <person name="Hugenholtz P."/>
            <person name="Kyrpides N.C."/>
            <person name="Klenk H.P."/>
        </authorList>
    </citation>
    <scope>NUCLEOTIDE SEQUENCE [LARGE SCALE GENOMIC DNA]</scope>
    <source>
        <strain evidence="2">DSM 12940 / JCM 11049 / AX-2</strain>
    </source>
</reference>
<accession>C7NTZ6</accession>
<proteinExistence type="predicted"/>
<organism evidence="1 2">
    <name type="scientific">Halorhabdus utahensis (strain DSM 12940 / JCM 11049 / AX-2)</name>
    <dbReference type="NCBI Taxonomy" id="519442"/>
    <lineage>
        <taxon>Archaea</taxon>
        <taxon>Methanobacteriati</taxon>
        <taxon>Methanobacteriota</taxon>
        <taxon>Stenosarchaea group</taxon>
        <taxon>Halobacteria</taxon>
        <taxon>Halobacteriales</taxon>
        <taxon>Haloarculaceae</taxon>
        <taxon>Halorhabdus</taxon>
    </lineage>
</organism>
<sequence length="83" mass="9304">MTTEFAIDPDRLEEFLPMLGKEIEDGYIVDIETGQIATSPSGEKIKAEEVGYLAHGSVEPIRDDISDIVNYLTDSSDWEDPRE</sequence>
<dbReference type="Proteomes" id="UP000002071">
    <property type="component" value="Chromosome"/>
</dbReference>
<dbReference type="EMBL" id="CP001687">
    <property type="protein sequence ID" value="ACV12241.1"/>
    <property type="molecule type" value="Genomic_DNA"/>
</dbReference>
<dbReference type="eggNOG" id="arCOG13155">
    <property type="taxonomic scope" value="Archaea"/>
</dbReference>
<evidence type="ECO:0000313" key="1">
    <source>
        <dbReference type="EMBL" id="ACV12241.1"/>
    </source>
</evidence>
<dbReference type="OrthoDB" id="350126at2157"/>